<proteinExistence type="predicted"/>
<accession>A0ACB8UHS9</accession>
<protein>
    <submittedName>
        <fullName evidence="1">Uncharacterized protein</fullName>
    </submittedName>
</protein>
<evidence type="ECO:0000313" key="1">
    <source>
        <dbReference type="EMBL" id="KAI0093917.1"/>
    </source>
</evidence>
<dbReference type="Proteomes" id="UP001055072">
    <property type="component" value="Unassembled WGS sequence"/>
</dbReference>
<gene>
    <name evidence="1" type="ORF">BDY19DRAFT_919608</name>
</gene>
<organism evidence="1 2">
    <name type="scientific">Irpex rosettiformis</name>
    <dbReference type="NCBI Taxonomy" id="378272"/>
    <lineage>
        <taxon>Eukaryota</taxon>
        <taxon>Fungi</taxon>
        <taxon>Dikarya</taxon>
        <taxon>Basidiomycota</taxon>
        <taxon>Agaricomycotina</taxon>
        <taxon>Agaricomycetes</taxon>
        <taxon>Polyporales</taxon>
        <taxon>Irpicaceae</taxon>
        <taxon>Irpex</taxon>
    </lineage>
</organism>
<name>A0ACB8UHS9_9APHY</name>
<comment type="caution">
    <text evidence="1">The sequence shown here is derived from an EMBL/GenBank/DDBJ whole genome shotgun (WGS) entry which is preliminary data.</text>
</comment>
<dbReference type="EMBL" id="MU274901">
    <property type="protein sequence ID" value="KAI0093917.1"/>
    <property type="molecule type" value="Genomic_DNA"/>
</dbReference>
<sequence>MILFFASLNFIPLGSYLRRRPRMATTDLLPVSSESFAASNVVANDMHPPPPSMNDYHCFQHLHPDFAAHFQQTPHIPLPLETPLPPSSFDFSSHGVFAGPAGHPLFEGVMAMHQMLGHDLNIDWPDIPPCDQTAYSQQATEVYPHWSSPSNSIIDSTPSPLDESPPHSPDRAPEYAQDGLISPPDSCPPPVVPPPTPSPVSTQVQSESRTSFPLVATHTSTFEQPVVAFQADRQKSEKASSKLDPHAADFIRDKLGEQRWTIFSSRLAERRMTTQKPKSKPDSFKGPSMDSFPADKAGGATVIDFLVKVEVVKGVLRTYVPHPYNPLKSLSHSFAPAPSGQVTLSRSTVLSLSGWSNTQFSYWARRAEAISVLAMHDDRLRTAATALQQRLRRLGLFGSPSSSDPPTSSDSNISSRIDTEESEAEEWARLYVTGKGLDVIIDEVKKRTGVSPFLRGKHSSLDPFGSASVDGAGDNKVAVYMPTFQAEKYVHEVPSAPNSNSNSNRAKSSEADGKKSGKRKAVSPTPTMSTGSARMGSESGESTSSWQDAWSAEDILRFTVPVPSHHTQESPPPAYSAEDPHASFLPSGHALLDSLSPLHSHLNNSNSLSSALHYEYTPPPLPKKRRLAPAPAPPPESSFTEAYAAEALRIYRQQRQAHL</sequence>
<evidence type="ECO:0000313" key="2">
    <source>
        <dbReference type="Proteomes" id="UP001055072"/>
    </source>
</evidence>
<reference evidence="1" key="1">
    <citation type="journal article" date="2021" name="Environ. Microbiol.">
        <title>Gene family expansions and transcriptome signatures uncover fungal adaptations to wood decay.</title>
        <authorList>
            <person name="Hage H."/>
            <person name="Miyauchi S."/>
            <person name="Viragh M."/>
            <person name="Drula E."/>
            <person name="Min B."/>
            <person name="Chaduli D."/>
            <person name="Navarro D."/>
            <person name="Favel A."/>
            <person name="Norest M."/>
            <person name="Lesage-Meessen L."/>
            <person name="Balint B."/>
            <person name="Merenyi Z."/>
            <person name="de Eugenio L."/>
            <person name="Morin E."/>
            <person name="Martinez A.T."/>
            <person name="Baldrian P."/>
            <person name="Stursova M."/>
            <person name="Martinez M.J."/>
            <person name="Novotny C."/>
            <person name="Magnuson J.K."/>
            <person name="Spatafora J.W."/>
            <person name="Maurice S."/>
            <person name="Pangilinan J."/>
            <person name="Andreopoulos W."/>
            <person name="LaButti K."/>
            <person name="Hundley H."/>
            <person name="Na H."/>
            <person name="Kuo A."/>
            <person name="Barry K."/>
            <person name="Lipzen A."/>
            <person name="Henrissat B."/>
            <person name="Riley R."/>
            <person name="Ahrendt S."/>
            <person name="Nagy L.G."/>
            <person name="Grigoriev I.V."/>
            <person name="Martin F."/>
            <person name="Rosso M.N."/>
        </authorList>
    </citation>
    <scope>NUCLEOTIDE SEQUENCE</scope>
    <source>
        <strain evidence="1">CBS 384.51</strain>
    </source>
</reference>
<keyword evidence="2" id="KW-1185">Reference proteome</keyword>